<dbReference type="Proteomes" id="UP000198362">
    <property type="component" value="Unassembled WGS sequence"/>
</dbReference>
<keyword evidence="1" id="KW-0472">Membrane</keyword>
<proteinExistence type="predicted"/>
<dbReference type="AlphaFoldDB" id="A0A239PFI8"/>
<keyword evidence="3" id="KW-1185">Reference proteome</keyword>
<feature type="transmembrane region" description="Helical" evidence="1">
    <location>
        <begin position="50"/>
        <end position="71"/>
    </location>
</feature>
<keyword evidence="1" id="KW-0812">Transmembrane</keyword>
<accession>A0A239PFI8</accession>
<protein>
    <submittedName>
        <fullName evidence="2">PH domain-containing protein</fullName>
    </submittedName>
</protein>
<organism evidence="2 3">
    <name type="scientific">Asanoa hainanensis</name>
    <dbReference type="NCBI Taxonomy" id="560556"/>
    <lineage>
        <taxon>Bacteria</taxon>
        <taxon>Bacillati</taxon>
        <taxon>Actinomycetota</taxon>
        <taxon>Actinomycetes</taxon>
        <taxon>Micromonosporales</taxon>
        <taxon>Micromonosporaceae</taxon>
        <taxon>Asanoa</taxon>
    </lineage>
</organism>
<gene>
    <name evidence="2" type="ORF">SAMN05421812_1279</name>
</gene>
<name>A0A239PFI8_9ACTN</name>
<sequence>MPSWVRAEGDSDNARYAVAVAFSAGGLLPLCGLVAEKARESAPLVVPLLLLWQALVWRSALSGVFVGPGGIKIRSLFRTRLVPWGRVDRVWAGLATDHDGWQIWVTTRDPQRDLPTSIRRLSPAIKRRGPRTPDMVVLPSDRFTAALATLQKGGVS</sequence>
<evidence type="ECO:0000256" key="1">
    <source>
        <dbReference type="SAM" id="Phobius"/>
    </source>
</evidence>
<evidence type="ECO:0000313" key="2">
    <source>
        <dbReference type="EMBL" id="SNT65801.1"/>
    </source>
</evidence>
<reference evidence="2 3" key="1">
    <citation type="submission" date="2017-06" db="EMBL/GenBank/DDBJ databases">
        <authorList>
            <person name="Kim H.J."/>
            <person name="Triplett B.A."/>
        </authorList>
    </citation>
    <scope>NUCLEOTIDE SEQUENCE [LARGE SCALE GENOMIC DNA]</scope>
    <source>
        <strain evidence="2 3">CGMCC 4.5593</strain>
    </source>
</reference>
<keyword evidence="1" id="KW-1133">Transmembrane helix</keyword>
<evidence type="ECO:0000313" key="3">
    <source>
        <dbReference type="Proteomes" id="UP000198362"/>
    </source>
</evidence>
<dbReference type="EMBL" id="FZPH01000027">
    <property type="protein sequence ID" value="SNT65801.1"/>
    <property type="molecule type" value="Genomic_DNA"/>
</dbReference>
<feature type="transmembrane region" description="Helical" evidence="1">
    <location>
        <begin position="16"/>
        <end position="35"/>
    </location>
</feature>
<dbReference type="OrthoDB" id="3385216at2"/>
<dbReference type="RefSeq" id="WP_144022960.1">
    <property type="nucleotide sequence ID" value="NZ_FZPH01000027.1"/>
</dbReference>